<evidence type="ECO:0000313" key="3">
    <source>
        <dbReference type="Proteomes" id="UP000800035"/>
    </source>
</evidence>
<organism evidence="2 3">
    <name type="scientific">Byssothecium circinans</name>
    <dbReference type="NCBI Taxonomy" id="147558"/>
    <lineage>
        <taxon>Eukaryota</taxon>
        <taxon>Fungi</taxon>
        <taxon>Dikarya</taxon>
        <taxon>Ascomycota</taxon>
        <taxon>Pezizomycotina</taxon>
        <taxon>Dothideomycetes</taxon>
        <taxon>Pleosporomycetidae</taxon>
        <taxon>Pleosporales</taxon>
        <taxon>Massarineae</taxon>
        <taxon>Massarinaceae</taxon>
        <taxon>Byssothecium</taxon>
    </lineage>
</organism>
<evidence type="ECO:0000256" key="1">
    <source>
        <dbReference type="SAM" id="SignalP"/>
    </source>
</evidence>
<gene>
    <name evidence="2" type="ORF">CC80DRAFT_137336</name>
</gene>
<accession>A0A6A5TXN4</accession>
<dbReference type="Proteomes" id="UP000800035">
    <property type="component" value="Unassembled WGS sequence"/>
</dbReference>
<dbReference type="AlphaFoldDB" id="A0A6A5TXN4"/>
<keyword evidence="3" id="KW-1185">Reference proteome</keyword>
<evidence type="ECO:0000313" key="2">
    <source>
        <dbReference type="EMBL" id="KAF1953717.1"/>
    </source>
</evidence>
<feature type="chain" id="PRO_5025490534" evidence="1">
    <location>
        <begin position="21"/>
        <end position="122"/>
    </location>
</feature>
<keyword evidence="1" id="KW-0732">Signal</keyword>
<dbReference type="EMBL" id="ML977002">
    <property type="protein sequence ID" value="KAF1953717.1"/>
    <property type="molecule type" value="Genomic_DNA"/>
</dbReference>
<dbReference type="OrthoDB" id="3787314at2759"/>
<feature type="signal peptide" evidence="1">
    <location>
        <begin position="1"/>
        <end position="20"/>
    </location>
</feature>
<proteinExistence type="predicted"/>
<sequence>MRSFQQAVLFLFALCAAVFAAEPSFDSTVYVTSTIYRVNTVTASGTPPAIPAANSTSTIAPSYPTATGAPSYSVPNNATSAKPTGTGIVSPSPSAFPGAASSMSANGAFIAVLAAGLGLLAL</sequence>
<name>A0A6A5TXN4_9PLEO</name>
<protein>
    <submittedName>
        <fullName evidence="2">Uncharacterized protein</fullName>
    </submittedName>
</protein>
<reference evidence="2" key="1">
    <citation type="journal article" date="2020" name="Stud. Mycol.">
        <title>101 Dothideomycetes genomes: a test case for predicting lifestyles and emergence of pathogens.</title>
        <authorList>
            <person name="Haridas S."/>
            <person name="Albert R."/>
            <person name="Binder M."/>
            <person name="Bloem J."/>
            <person name="Labutti K."/>
            <person name="Salamov A."/>
            <person name="Andreopoulos B."/>
            <person name="Baker S."/>
            <person name="Barry K."/>
            <person name="Bills G."/>
            <person name="Bluhm B."/>
            <person name="Cannon C."/>
            <person name="Castanera R."/>
            <person name="Culley D."/>
            <person name="Daum C."/>
            <person name="Ezra D."/>
            <person name="Gonzalez J."/>
            <person name="Henrissat B."/>
            <person name="Kuo A."/>
            <person name="Liang C."/>
            <person name="Lipzen A."/>
            <person name="Lutzoni F."/>
            <person name="Magnuson J."/>
            <person name="Mondo S."/>
            <person name="Nolan M."/>
            <person name="Ohm R."/>
            <person name="Pangilinan J."/>
            <person name="Park H.-J."/>
            <person name="Ramirez L."/>
            <person name="Alfaro M."/>
            <person name="Sun H."/>
            <person name="Tritt A."/>
            <person name="Yoshinaga Y."/>
            <person name="Zwiers L.-H."/>
            <person name="Turgeon B."/>
            <person name="Goodwin S."/>
            <person name="Spatafora J."/>
            <person name="Crous P."/>
            <person name="Grigoriev I."/>
        </authorList>
    </citation>
    <scope>NUCLEOTIDE SEQUENCE</scope>
    <source>
        <strain evidence="2">CBS 675.92</strain>
    </source>
</reference>